<dbReference type="Pfam" id="PF00059">
    <property type="entry name" value="Lectin_C"/>
    <property type="match status" value="1"/>
</dbReference>
<evidence type="ECO:0000313" key="2">
    <source>
        <dbReference type="EMBL" id="VDN06196.1"/>
    </source>
</evidence>
<dbReference type="Proteomes" id="UP000276776">
    <property type="component" value="Unassembled WGS sequence"/>
</dbReference>
<dbReference type="OMA" id="NDIQCES"/>
<evidence type="ECO:0000313" key="4">
    <source>
        <dbReference type="WBParaSite" id="TCLT_0000863201-mRNA-1"/>
    </source>
</evidence>
<dbReference type="SUPFAM" id="SSF56436">
    <property type="entry name" value="C-type lectin-like"/>
    <property type="match status" value="1"/>
</dbReference>
<keyword evidence="3" id="KW-1185">Reference proteome</keyword>
<accession>A0A0N5D6H1</accession>
<dbReference type="STRING" id="103827.A0A0N5D6H1"/>
<name>A0A0N5D6H1_THECL</name>
<dbReference type="PROSITE" id="PS50041">
    <property type="entry name" value="C_TYPE_LECTIN_2"/>
    <property type="match status" value="1"/>
</dbReference>
<dbReference type="InterPro" id="IPR001304">
    <property type="entry name" value="C-type_lectin-like"/>
</dbReference>
<dbReference type="EMBL" id="UYYF01004659">
    <property type="protein sequence ID" value="VDN06196.1"/>
    <property type="molecule type" value="Genomic_DNA"/>
</dbReference>
<dbReference type="SMART" id="SM00034">
    <property type="entry name" value="CLECT"/>
    <property type="match status" value="1"/>
</dbReference>
<dbReference type="InterPro" id="IPR016186">
    <property type="entry name" value="C-type_lectin-like/link_sf"/>
</dbReference>
<dbReference type="AlphaFoldDB" id="A0A0N5D6H1"/>
<protein>
    <submittedName>
        <fullName evidence="4">C-type lectin domain-containing protein</fullName>
    </submittedName>
</protein>
<dbReference type="InterPro" id="IPR016187">
    <property type="entry name" value="CTDL_fold"/>
</dbReference>
<evidence type="ECO:0000313" key="3">
    <source>
        <dbReference type="Proteomes" id="UP000276776"/>
    </source>
</evidence>
<organism evidence="4">
    <name type="scientific">Thelazia callipaeda</name>
    <name type="common">Oriental eyeworm</name>
    <name type="synonym">Parasitic nematode</name>
    <dbReference type="NCBI Taxonomy" id="103827"/>
    <lineage>
        <taxon>Eukaryota</taxon>
        <taxon>Metazoa</taxon>
        <taxon>Ecdysozoa</taxon>
        <taxon>Nematoda</taxon>
        <taxon>Chromadorea</taxon>
        <taxon>Rhabditida</taxon>
        <taxon>Spirurina</taxon>
        <taxon>Spiruromorpha</taxon>
        <taxon>Thelazioidea</taxon>
        <taxon>Thelaziidae</taxon>
        <taxon>Thelazia</taxon>
    </lineage>
</organism>
<dbReference type="Gene3D" id="3.10.100.10">
    <property type="entry name" value="Mannose-Binding Protein A, subunit A"/>
    <property type="match status" value="1"/>
</dbReference>
<gene>
    <name evidence="2" type="ORF">TCLT_LOCUS8621</name>
</gene>
<sequence>MFILVAMCRSVCDPGWRFSPHSKKCYKFFNRAISWAQAEFNCLYLGGHHLSIHSLNENRFTREIAHDASELWLGSAQFHHSDKYEWSDHTRFDFENWKNDVRPNNNWNQPCTKMNITTGEWFPSCCRKLAPYICQKNPRTTTLYIDSEEVRMKI</sequence>
<feature type="domain" description="C-type lectin" evidence="1">
    <location>
        <begin position="21"/>
        <end position="135"/>
    </location>
</feature>
<dbReference type="InterPro" id="IPR050111">
    <property type="entry name" value="C-type_lectin/snaclec_domain"/>
</dbReference>
<reference evidence="2 3" key="2">
    <citation type="submission" date="2018-11" db="EMBL/GenBank/DDBJ databases">
        <authorList>
            <consortium name="Pathogen Informatics"/>
        </authorList>
    </citation>
    <scope>NUCLEOTIDE SEQUENCE [LARGE SCALE GENOMIC DNA]</scope>
</reference>
<reference evidence="4" key="1">
    <citation type="submission" date="2017-02" db="UniProtKB">
        <authorList>
            <consortium name="WormBaseParasite"/>
        </authorList>
    </citation>
    <scope>IDENTIFICATION</scope>
</reference>
<dbReference type="PANTHER" id="PTHR22803">
    <property type="entry name" value="MANNOSE, PHOSPHOLIPASE, LECTIN RECEPTOR RELATED"/>
    <property type="match status" value="1"/>
</dbReference>
<dbReference type="OrthoDB" id="5877913at2759"/>
<proteinExistence type="predicted"/>
<dbReference type="WBParaSite" id="TCLT_0000863201-mRNA-1">
    <property type="protein sequence ID" value="TCLT_0000863201-mRNA-1"/>
    <property type="gene ID" value="TCLT_0000863201"/>
</dbReference>
<evidence type="ECO:0000259" key="1">
    <source>
        <dbReference type="PROSITE" id="PS50041"/>
    </source>
</evidence>
<dbReference type="CDD" id="cd00037">
    <property type="entry name" value="CLECT"/>
    <property type="match status" value="1"/>
</dbReference>